<gene>
    <name evidence="1" type="ORF">FSP39_019089</name>
</gene>
<dbReference type="PANTHER" id="PTHR40128:SF1">
    <property type="entry name" value="PHYTANOYL-COA HYDROXYLASE"/>
    <property type="match status" value="1"/>
</dbReference>
<dbReference type="Pfam" id="PF05721">
    <property type="entry name" value="PhyH"/>
    <property type="match status" value="1"/>
</dbReference>
<comment type="caution">
    <text evidence="1">The sequence shown here is derived from an EMBL/GenBank/DDBJ whole genome shotgun (WGS) entry which is preliminary data.</text>
</comment>
<name>A0AA88Y5A9_PINIB</name>
<evidence type="ECO:0000313" key="2">
    <source>
        <dbReference type="Proteomes" id="UP001186944"/>
    </source>
</evidence>
<dbReference type="SUPFAM" id="SSF51197">
    <property type="entry name" value="Clavaminate synthase-like"/>
    <property type="match status" value="1"/>
</dbReference>
<keyword evidence="2" id="KW-1185">Reference proteome</keyword>
<accession>A0AA88Y5A9</accession>
<dbReference type="Proteomes" id="UP001186944">
    <property type="component" value="Unassembled WGS sequence"/>
</dbReference>
<organism evidence="1 2">
    <name type="scientific">Pinctada imbricata</name>
    <name type="common">Atlantic pearl-oyster</name>
    <name type="synonym">Pinctada martensii</name>
    <dbReference type="NCBI Taxonomy" id="66713"/>
    <lineage>
        <taxon>Eukaryota</taxon>
        <taxon>Metazoa</taxon>
        <taxon>Spiralia</taxon>
        <taxon>Lophotrochozoa</taxon>
        <taxon>Mollusca</taxon>
        <taxon>Bivalvia</taxon>
        <taxon>Autobranchia</taxon>
        <taxon>Pteriomorphia</taxon>
        <taxon>Pterioida</taxon>
        <taxon>Pterioidea</taxon>
        <taxon>Pteriidae</taxon>
        <taxon>Pinctada</taxon>
    </lineage>
</organism>
<dbReference type="EMBL" id="VSWD01000007">
    <property type="protein sequence ID" value="KAK3098393.1"/>
    <property type="molecule type" value="Genomic_DNA"/>
</dbReference>
<evidence type="ECO:0000313" key="1">
    <source>
        <dbReference type="EMBL" id="KAK3098393.1"/>
    </source>
</evidence>
<dbReference type="InterPro" id="IPR008775">
    <property type="entry name" value="Phytyl_CoA_dOase-like"/>
</dbReference>
<evidence type="ECO:0008006" key="3">
    <source>
        <dbReference type="Google" id="ProtNLM"/>
    </source>
</evidence>
<protein>
    <recommendedName>
        <fullName evidence="3">Phytanoyl-CoA dioxygenase</fullName>
    </recommendedName>
</protein>
<proteinExistence type="predicted"/>
<dbReference type="PANTHER" id="PTHR40128">
    <property type="entry name" value="EXPRESSED PROTEIN"/>
    <property type="match status" value="1"/>
</dbReference>
<dbReference type="Gene3D" id="2.60.120.620">
    <property type="entry name" value="q2cbj1_9rhob like domain"/>
    <property type="match status" value="1"/>
</dbReference>
<reference evidence="1" key="1">
    <citation type="submission" date="2019-08" db="EMBL/GenBank/DDBJ databases">
        <title>The improved chromosome-level genome for the pearl oyster Pinctada fucata martensii using PacBio sequencing and Hi-C.</title>
        <authorList>
            <person name="Zheng Z."/>
        </authorList>
    </citation>
    <scope>NUCLEOTIDE SEQUENCE</scope>
    <source>
        <strain evidence="1">ZZ-2019</strain>
        <tissue evidence="1">Adductor muscle</tissue>
    </source>
</reference>
<sequence>MSEGDRKVTLGPREVNFPSDYLQQLEDCNYAIDKPDLLRQILDQKGYLFIRGLHDREEVLNARRAVLQYVDTNATIRLLSADTGHLDARCGGGCIPFMEVRDRENMSEDSGHITIEHIGINSKQFTGAHVDNVYMGRGTQNLYTMWTPFGDTTVEMGTLAVCEGSNQLPGFRRFQETYGELDIEKEDMEGTGWFTEDPFEITSKFGGQWKTSDFKAGDVLIFTMRTVHMSTTNITNFLRISCDTRWQPADEVADTRYVGDVGVTKPKYGLFGKETLAKKLTIADFKEKWKL</sequence>
<dbReference type="AlphaFoldDB" id="A0AA88Y5A9"/>